<accession>Q6MAD1</accession>
<keyword evidence="2" id="KW-1185">Reference proteome</keyword>
<dbReference type="HOGENOM" id="CLU_2424283_0_0_0"/>
<reference evidence="1 2" key="1">
    <citation type="journal article" date="2004" name="Science">
        <title>Illuminating the evolutionary history of chlamydiae.</title>
        <authorList>
            <person name="Horn M."/>
            <person name="Collingro A."/>
            <person name="Schmitz-Esser S."/>
            <person name="Beier C.L."/>
            <person name="Purkhold U."/>
            <person name="Fartmann B."/>
            <person name="Brandt P."/>
            <person name="Nyakatura G.J."/>
            <person name="Droege M."/>
            <person name="Frishman D."/>
            <person name="Rattei T."/>
            <person name="Mewes H."/>
            <person name="Wagner M."/>
        </authorList>
    </citation>
    <scope>NUCLEOTIDE SEQUENCE [LARGE SCALE GENOMIC DNA]</scope>
    <source>
        <strain evidence="1 2">UWE25</strain>
    </source>
</reference>
<dbReference type="KEGG" id="pcu:PC_RS08355"/>
<gene>
    <name evidence="1" type="ORF">PC_RS08355</name>
</gene>
<proteinExistence type="predicted"/>
<dbReference type="Proteomes" id="UP000000529">
    <property type="component" value="Chromosome"/>
</dbReference>
<dbReference type="EMBL" id="BX908798">
    <property type="protein sequence ID" value="CAF24468.1"/>
    <property type="molecule type" value="Genomic_DNA"/>
</dbReference>
<sequence>MTKGLEEFKHNFFLNDHKSSFSTEKTSAQLQLISEQISRVSEADIKKLMSQTNFTEAKAKEILEDREFYIELAMKQGLSREGAEKHVDSTF</sequence>
<dbReference type="AlphaFoldDB" id="Q6MAD1"/>
<evidence type="ECO:0000313" key="2">
    <source>
        <dbReference type="Proteomes" id="UP000000529"/>
    </source>
</evidence>
<name>Q6MAD1_PARUW</name>
<organism evidence="1 2">
    <name type="scientific">Protochlamydia amoebophila (strain UWE25)</name>
    <dbReference type="NCBI Taxonomy" id="264201"/>
    <lineage>
        <taxon>Bacteria</taxon>
        <taxon>Pseudomonadati</taxon>
        <taxon>Chlamydiota</taxon>
        <taxon>Chlamydiia</taxon>
        <taxon>Parachlamydiales</taxon>
        <taxon>Parachlamydiaceae</taxon>
        <taxon>Candidatus Protochlamydia</taxon>
    </lineage>
</organism>
<protein>
    <submittedName>
        <fullName evidence="1">Uncharacterized protein</fullName>
    </submittedName>
</protein>
<dbReference type="RefSeq" id="WP_011176289.1">
    <property type="nucleotide sequence ID" value="NC_005861.2"/>
</dbReference>
<evidence type="ECO:0000313" key="1">
    <source>
        <dbReference type="EMBL" id="CAF24468.1"/>
    </source>
</evidence>